<feature type="compositionally biased region" description="Basic residues" evidence="4">
    <location>
        <begin position="92"/>
        <end position="102"/>
    </location>
</feature>
<comment type="caution">
    <text evidence="6">The sequence shown here is derived from an EMBL/GenBank/DDBJ whole genome shotgun (WGS) entry which is preliminary data.</text>
</comment>
<feature type="region of interest" description="Disordered" evidence="4">
    <location>
        <begin position="442"/>
        <end position="472"/>
    </location>
</feature>
<evidence type="ECO:0000259" key="5">
    <source>
        <dbReference type="PROSITE" id="PS50132"/>
    </source>
</evidence>
<feature type="compositionally biased region" description="Polar residues" evidence="4">
    <location>
        <begin position="22"/>
        <end position="37"/>
    </location>
</feature>
<evidence type="ECO:0000256" key="4">
    <source>
        <dbReference type="SAM" id="MobiDB-lite"/>
    </source>
</evidence>
<protein>
    <recommendedName>
        <fullName evidence="5">RGS domain-containing protein</fullName>
    </recommendedName>
</protein>
<dbReference type="PANTHER" id="PTHR47429:SF2">
    <property type="entry name" value="PROTEIN TWIN LOV 1"/>
    <property type="match status" value="1"/>
</dbReference>
<dbReference type="InterPro" id="IPR036305">
    <property type="entry name" value="RGS_sf"/>
</dbReference>
<dbReference type="OrthoDB" id="447251at2759"/>
<keyword evidence="7" id="KW-1185">Reference proteome</keyword>
<feature type="domain" description="RGS" evidence="5">
    <location>
        <begin position="179"/>
        <end position="293"/>
    </location>
</feature>
<feature type="region of interest" description="Disordered" evidence="4">
    <location>
        <begin position="1"/>
        <end position="102"/>
    </location>
</feature>
<feature type="compositionally biased region" description="Basic and acidic residues" evidence="4">
    <location>
        <begin position="451"/>
        <end position="472"/>
    </location>
</feature>
<dbReference type="Gene3D" id="3.30.450.20">
    <property type="entry name" value="PAS domain"/>
    <property type="match status" value="1"/>
</dbReference>
<keyword evidence="3" id="KW-0157">Chromophore</keyword>
<gene>
    <name evidence="6" type="ORF">N0V93_004431</name>
</gene>
<dbReference type="InterPro" id="IPR000014">
    <property type="entry name" value="PAS"/>
</dbReference>
<dbReference type="NCBIfam" id="TIGR00229">
    <property type="entry name" value="sensory_box"/>
    <property type="match status" value="1"/>
</dbReference>
<dbReference type="EMBL" id="JAPEVB010000003">
    <property type="protein sequence ID" value="KAJ4390832.1"/>
    <property type="molecule type" value="Genomic_DNA"/>
</dbReference>
<evidence type="ECO:0000313" key="6">
    <source>
        <dbReference type="EMBL" id="KAJ4390832.1"/>
    </source>
</evidence>
<dbReference type="SUPFAM" id="SSF55785">
    <property type="entry name" value="PYP-like sensor domain (PAS domain)"/>
    <property type="match status" value="1"/>
</dbReference>
<name>A0A9W8YR30_9PEZI</name>
<dbReference type="PANTHER" id="PTHR47429">
    <property type="entry name" value="PROTEIN TWIN LOV 1"/>
    <property type="match status" value="1"/>
</dbReference>
<feature type="compositionally biased region" description="Polar residues" evidence="4">
    <location>
        <begin position="1"/>
        <end position="10"/>
    </location>
</feature>
<organism evidence="6 7">
    <name type="scientific">Gnomoniopsis smithogilvyi</name>
    <dbReference type="NCBI Taxonomy" id="1191159"/>
    <lineage>
        <taxon>Eukaryota</taxon>
        <taxon>Fungi</taxon>
        <taxon>Dikarya</taxon>
        <taxon>Ascomycota</taxon>
        <taxon>Pezizomycotina</taxon>
        <taxon>Sordariomycetes</taxon>
        <taxon>Sordariomycetidae</taxon>
        <taxon>Diaporthales</taxon>
        <taxon>Gnomoniaceae</taxon>
        <taxon>Gnomoniopsis</taxon>
    </lineage>
</organism>
<reference evidence="6" key="1">
    <citation type="submission" date="2022-10" db="EMBL/GenBank/DDBJ databases">
        <title>Tapping the CABI collections for fungal endophytes: first genome assemblies for Collariella, Neodidymelliopsis, Ascochyta clinopodiicola, Didymella pomorum, Didymosphaeria variabile, Neocosmospora piperis and Neocucurbitaria cava.</title>
        <authorList>
            <person name="Hill R."/>
        </authorList>
    </citation>
    <scope>NUCLEOTIDE SEQUENCE</scope>
    <source>
        <strain evidence="6">IMI 355082</strain>
    </source>
</reference>
<feature type="compositionally biased region" description="Low complexity" evidence="4">
    <location>
        <begin position="665"/>
        <end position="681"/>
    </location>
</feature>
<feature type="region of interest" description="Disordered" evidence="4">
    <location>
        <begin position="505"/>
        <end position="529"/>
    </location>
</feature>
<evidence type="ECO:0000256" key="2">
    <source>
        <dbReference type="ARBA" id="ARBA00022643"/>
    </source>
</evidence>
<dbReference type="Pfam" id="PF00615">
    <property type="entry name" value="RGS"/>
    <property type="match status" value="1"/>
</dbReference>
<keyword evidence="2" id="KW-0288">FMN</keyword>
<evidence type="ECO:0000313" key="7">
    <source>
        <dbReference type="Proteomes" id="UP001140453"/>
    </source>
</evidence>
<evidence type="ECO:0000256" key="1">
    <source>
        <dbReference type="ARBA" id="ARBA00022630"/>
    </source>
</evidence>
<feature type="compositionally biased region" description="Polar residues" evidence="4">
    <location>
        <begin position="649"/>
        <end position="659"/>
    </location>
</feature>
<accession>A0A9W8YR30</accession>
<dbReference type="PROSITE" id="PS50132">
    <property type="entry name" value="RGS"/>
    <property type="match status" value="1"/>
</dbReference>
<dbReference type="GO" id="GO:0005634">
    <property type="term" value="C:nucleus"/>
    <property type="evidence" value="ECO:0007669"/>
    <property type="project" value="TreeGrafter"/>
</dbReference>
<dbReference type="AlphaFoldDB" id="A0A9W8YR30"/>
<dbReference type="Gene3D" id="1.10.167.10">
    <property type="entry name" value="Regulator of G-protein Signalling 4, domain 2"/>
    <property type="match status" value="1"/>
</dbReference>
<sequence length="723" mass="80012">MAKIMTNNLSPRHLTPIRTKTDFVNKSNESPGVTPPSSGKRAFSTGSADMSPTPFPQLEVENEFERSPGLPSPPHSPETLPLSPRPLPPSHSTRKKRPEAIGKRLRARGGLNVYMNDPHLRQYTDYDNLGAPHNPFYPPVPWSANGDPFGEPNIQTSLERFEDSIAEPLPVLDVFATSTFRAILGDAAAVARLRQFADANGPSTKDIDMLLQIAEFSKGVDQVASTVSSISSKYTGLAATSPVRFPMPVSRNLQGNIRNVSSTLLPTIECLFDDARGFIEQSLAQDVYPDFLKHQLSLNLQTVGPFYSPNQTCPGFGEAFCLTDPRDSSNPMISVSAGLAKLTGYSHAEMVFKDCRMFQGPGTRGSCADRLRDGISKKDEFTELVLNYTRDGRLFWNLVFMARLVGPDSETQYHLGGQIDVTEMLERHEDISHVLGYVPSIPERPTEVSSEQDRPEWWKGASREKKQEREREIQAKYPPSVSRNKFLRPFRRRLSHLDLGFSGSGTESMNDLSASEPSTPMGSRVSMSFSSPTNNLHTVVSPYSRYMVLEYIKPDRVEGRHDKKVGRVQLPVAFCSAATLDSFGTGNHNVVNFFGQNVFEVLSEKARSPSVTRSFKSTVRASLAEGRTAKLDITLGGSQYSRPRGLSLSRKTSSGNLSTMAGEPSSENNRLSRRSFSLERLGPGGSDPNMTGKYVSYWTPLKNDVGTTQWVVVVFIPEVAWQR</sequence>
<dbReference type="Pfam" id="PF13426">
    <property type="entry name" value="PAS_9"/>
    <property type="match status" value="1"/>
</dbReference>
<feature type="region of interest" description="Disordered" evidence="4">
    <location>
        <begin position="642"/>
        <end position="687"/>
    </location>
</feature>
<keyword evidence="1" id="KW-0285">Flavoprotein</keyword>
<dbReference type="Proteomes" id="UP001140453">
    <property type="component" value="Unassembled WGS sequence"/>
</dbReference>
<proteinExistence type="predicted"/>
<dbReference type="InterPro" id="IPR016137">
    <property type="entry name" value="RGS"/>
</dbReference>
<dbReference type="InterPro" id="IPR044926">
    <property type="entry name" value="RGS_subdomain_2"/>
</dbReference>
<dbReference type="InterPro" id="IPR035965">
    <property type="entry name" value="PAS-like_dom_sf"/>
</dbReference>
<dbReference type="SUPFAM" id="SSF48097">
    <property type="entry name" value="Regulator of G-protein signaling, RGS"/>
    <property type="match status" value="1"/>
</dbReference>
<evidence type="ECO:0000256" key="3">
    <source>
        <dbReference type="ARBA" id="ARBA00022991"/>
    </source>
</evidence>